<dbReference type="Pfam" id="PF19698">
    <property type="entry name" value="DUF6197"/>
    <property type="match status" value="1"/>
</dbReference>
<dbReference type="KEGG" id="vg:26635332"/>
<dbReference type="OrthoDB" id="17092at10239"/>
<reference evidence="1 2" key="1">
    <citation type="submission" date="2014-06" db="EMBL/GenBank/DDBJ databases">
        <authorList>
            <person name="Delgado B.M."/>
            <person name="Feathers C.T."/>
            <person name="Feeney M.S."/>
            <person name="Feuer K.L."/>
            <person name="Florin D.T."/>
            <person name="Gordon M.B."/>
            <person name="Gorman S.E."/>
            <person name="Grajales M."/>
            <person name="Heckman E.L."/>
            <person name="Juarez M.C."/>
            <person name="Kenna M.A."/>
            <person name="Mageeney C.M."/>
            <person name="Marzillier J.Y."/>
            <person name="Miller B.D."/>
            <person name="Schlegel J.L."/>
            <person name="So C.Y."/>
            <person name="Sternberg R.A."/>
            <person name="Ware V.C."/>
            <person name="Anders K.R."/>
            <person name="Braun M.A."/>
            <person name="Delesalle V.A."/>
            <person name="Hughes L.E."/>
            <person name="Bradley K.W."/>
            <person name="Barker L.P."/>
            <person name="Asai D.J."/>
            <person name="Bowman C.A."/>
            <person name="Russell D.A."/>
            <person name="Pope W.H."/>
            <person name="Jacobs-Sera D."/>
            <person name="Hendrix R.W."/>
            <person name="Hatfull G.F."/>
        </authorList>
    </citation>
    <scope>NUCLEOTIDE SEQUENCE [LARGE SCALE GENOMIC DNA]</scope>
</reference>
<sequence>MNNLEIAEIVEKAHDEMAARGRTTGILIDPETCEVCLLGAVGVAGIGEEELKKARYEEFYYGGKLHPVVKELVKDLPDSALQAMYGSTAPLRSDLYYDDLYHFNDTHATTEQVLDLFKTTAKRLKEAA</sequence>
<evidence type="ECO:0000313" key="1">
    <source>
        <dbReference type="EMBL" id="AIK68907.1"/>
    </source>
</evidence>
<gene>
    <name evidence="1" type="ORF">PBI_SWIRLEY_42</name>
</gene>
<protein>
    <submittedName>
        <fullName evidence="1">Uncharacterized protein</fullName>
    </submittedName>
</protein>
<dbReference type="RefSeq" id="YP_009208927.1">
    <property type="nucleotide sequence ID" value="NC_028912.1"/>
</dbReference>
<name>A0A076YPE5_9CAUD</name>
<dbReference type="EMBL" id="KM101118">
    <property type="protein sequence ID" value="AIK68907.1"/>
    <property type="molecule type" value="Genomic_DNA"/>
</dbReference>
<proteinExistence type="predicted"/>
<dbReference type="GeneID" id="26635332"/>
<dbReference type="Proteomes" id="UP000204370">
    <property type="component" value="Segment"/>
</dbReference>
<keyword evidence="2" id="KW-1185">Reference proteome</keyword>
<dbReference type="InterPro" id="IPR045677">
    <property type="entry name" value="DUF6197"/>
</dbReference>
<accession>A0A076YPE5</accession>
<evidence type="ECO:0000313" key="2">
    <source>
        <dbReference type="Proteomes" id="UP000204370"/>
    </source>
</evidence>
<organism evidence="1 2">
    <name type="scientific">Mycobacterium phage Swirley</name>
    <dbReference type="NCBI Taxonomy" id="1527534"/>
    <lineage>
        <taxon>Viruses</taxon>
        <taxon>Duplodnaviria</taxon>
        <taxon>Heunggongvirae</taxon>
        <taxon>Uroviricota</taxon>
        <taxon>Caudoviricetes</taxon>
        <taxon>Benedictvirus</taxon>
        <taxon>Benedictvirus swirley</taxon>
    </lineage>
</organism>